<comment type="similarity">
    <text evidence="1">Belongs to the 'GDSL' lipolytic enzyme family.</text>
</comment>
<dbReference type="EMBL" id="JAUJYN010000001">
    <property type="protein sequence ID" value="KAK1280031.1"/>
    <property type="molecule type" value="Genomic_DNA"/>
</dbReference>
<dbReference type="Pfam" id="PF00657">
    <property type="entry name" value="Lipase_GDSL"/>
    <property type="match status" value="1"/>
</dbReference>
<dbReference type="GO" id="GO:0016788">
    <property type="term" value="F:hydrolase activity, acting on ester bonds"/>
    <property type="evidence" value="ECO:0007669"/>
    <property type="project" value="InterPro"/>
</dbReference>
<evidence type="ECO:0000313" key="4">
    <source>
        <dbReference type="EMBL" id="KAK1280031.1"/>
    </source>
</evidence>
<sequence>MVVSANMSPPTALSLAFFAVAAASPLCDFPAIINLGDSNSDTGAVSAAFGPILRPYGDTHFHMPMGRYSDGRLIIDFIGVFKKLLPKHSHFSRALYTIDIGQNDIAYGFYYFNMTTNQIKLYIPDILDRLAIIIKNIYGEGGRFFWIHNTAPLGCLPYLLDNTPPAADQTDHIGCSAVINEAAQYFNTKLNETVAELRRELPAAALTYVDIYSAKYRLISKASEHGFEYPLQACCGKGGKYNFNRMIGCVERVVVNGTVIVRTHMCNDPSVRISFDGIHFTEAANKWVFDRISHGAYSYPPIPLKKACLRRV</sequence>
<feature type="chain" id="PRO_5043866245" evidence="3">
    <location>
        <begin position="24"/>
        <end position="312"/>
    </location>
</feature>
<dbReference type="Proteomes" id="UP001179952">
    <property type="component" value="Unassembled WGS sequence"/>
</dbReference>
<feature type="signal peptide" evidence="3">
    <location>
        <begin position="1"/>
        <end position="23"/>
    </location>
</feature>
<dbReference type="SUPFAM" id="SSF52266">
    <property type="entry name" value="SGNH hydrolase"/>
    <property type="match status" value="1"/>
</dbReference>
<evidence type="ECO:0000256" key="3">
    <source>
        <dbReference type="SAM" id="SignalP"/>
    </source>
</evidence>
<dbReference type="AlphaFoldDB" id="A0AAV9BTN0"/>
<gene>
    <name evidence="4" type="ORF">QJS04_geneDACA011622</name>
</gene>
<name>A0AAV9BTN0_ACOGR</name>
<dbReference type="InterPro" id="IPR036514">
    <property type="entry name" value="SGNH_hydro_sf"/>
</dbReference>
<keyword evidence="3" id="KW-0732">Signal</keyword>
<organism evidence="4 5">
    <name type="scientific">Acorus gramineus</name>
    <name type="common">Dwarf sweet flag</name>
    <dbReference type="NCBI Taxonomy" id="55184"/>
    <lineage>
        <taxon>Eukaryota</taxon>
        <taxon>Viridiplantae</taxon>
        <taxon>Streptophyta</taxon>
        <taxon>Embryophyta</taxon>
        <taxon>Tracheophyta</taxon>
        <taxon>Spermatophyta</taxon>
        <taxon>Magnoliopsida</taxon>
        <taxon>Liliopsida</taxon>
        <taxon>Acoraceae</taxon>
        <taxon>Acorus</taxon>
    </lineage>
</organism>
<evidence type="ECO:0000313" key="5">
    <source>
        <dbReference type="Proteomes" id="UP001179952"/>
    </source>
</evidence>
<evidence type="ECO:0000256" key="1">
    <source>
        <dbReference type="ARBA" id="ARBA00008668"/>
    </source>
</evidence>
<protein>
    <submittedName>
        <fullName evidence="4">GDSL esterase/lipase</fullName>
    </submittedName>
</protein>
<dbReference type="PANTHER" id="PTHR22835">
    <property type="entry name" value="ZINC FINGER FYVE DOMAIN CONTAINING PROTEIN"/>
    <property type="match status" value="1"/>
</dbReference>
<dbReference type="PANTHER" id="PTHR22835:SF588">
    <property type="entry name" value="ALPHA-L-FUCOSIDASE 3"/>
    <property type="match status" value="1"/>
</dbReference>
<dbReference type="InterPro" id="IPR001087">
    <property type="entry name" value="GDSL"/>
</dbReference>
<reference evidence="4" key="1">
    <citation type="journal article" date="2023" name="Nat. Commun.">
        <title>Diploid and tetraploid genomes of Acorus and the evolution of monocots.</title>
        <authorList>
            <person name="Ma L."/>
            <person name="Liu K.W."/>
            <person name="Li Z."/>
            <person name="Hsiao Y.Y."/>
            <person name="Qi Y."/>
            <person name="Fu T."/>
            <person name="Tang G.D."/>
            <person name="Zhang D."/>
            <person name="Sun W.H."/>
            <person name="Liu D.K."/>
            <person name="Li Y."/>
            <person name="Chen G.Z."/>
            <person name="Liu X.D."/>
            <person name="Liao X.Y."/>
            <person name="Jiang Y.T."/>
            <person name="Yu X."/>
            <person name="Hao Y."/>
            <person name="Huang J."/>
            <person name="Zhao X.W."/>
            <person name="Ke S."/>
            <person name="Chen Y.Y."/>
            <person name="Wu W.L."/>
            <person name="Hsu J.L."/>
            <person name="Lin Y.F."/>
            <person name="Huang M.D."/>
            <person name="Li C.Y."/>
            <person name="Huang L."/>
            <person name="Wang Z.W."/>
            <person name="Zhao X."/>
            <person name="Zhong W.Y."/>
            <person name="Peng D.H."/>
            <person name="Ahmad S."/>
            <person name="Lan S."/>
            <person name="Zhang J.S."/>
            <person name="Tsai W.C."/>
            <person name="Van de Peer Y."/>
            <person name="Liu Z.J."/>
        </authorList>
    </citation>
    <scope>NUCLEOTIDE SEQUENCE</scope>
    <source>
        <strain evidence="4">SCP</strain>
    </source>
</reference>
<proteinExistence type="inferred from homology"/>
<keyword evidence="5" id="KW-1185">Reference proteome</keyword>
<comment type="caution">
    <text evidence="4">The sequence shown here is derived from an EMBL/GenBank/DDBJ whole genome shotgun (WGS) entry which is preliminary data.</text>
</comment>
<keyword evidence="2" id="KW-0325">Glycoprotein</keyword>
<evidence type="ECO:0000256" key="2">
    <source>
        <dbReference type="ARBA" id="ARBA00023180"/>
    </source>
</evidence>
<reference evidence="4" key="2">
    <citation type="submission" date="2023-06" db="EMBL/GenBank/DDBJ databases">
        <authorList>
            <person name="Ma L."/>
            <person name="Liu K.-W."/>
            <person name="Li Z."/>
            <person name="Hsiao Y.-Y."/>
            <person name="Qi Y."/>
            <person name="Fu T."/>
            <person name="Tang G."/>
            <person name="Zhang D."/>
            <person name="Sun W.-H."/>
            <person name="Liu D.-K."/>
            <person name="Li Y."/>
            <person name="Chen G.-Z."/>
            <person name="Liu X.-D."/>
            <person name="Liao X.-Y."/>
            <person name="Jiang Y.-T."/>
            <person name="Yu X."/>
            <person name="Hao Y."/>
            <person name="Huang J."/>
            <person name="Zhao X.-W."/>
            <person name="Ke S."/>
            <person name="Chen Y.-Y."/>
            <person name="Wu W.-L."/>
            <person name="Hsu J.-L."/>
            <person name="Lin Y.-F."/>
            <person name="Huang M.-D."/>
            <person name="Li C.-Y."/>
            <person name="Huang L."/>
            <person name="Wang Z.-W."/>
            <person name="Zhao X."/>
            <person name="Zhong W.-Y."/>
            <person name="Peng D.-H."/>
            <person name="Ahmad S."/>
            <person name="Lan S."/>
            <person name="Zhang J.-S."/>
            <person name="Tsai W.-C."/>
            <person name="Van De Peer Y."/>
            <person name="Liu Z.-J."/>
        </authorList>
    </citation>
    <scope>NUCLEOTIDE SEQUENCE</scope>
    <source>
        <strain evidence="4">SCP</strain>
        <tissue evidence="4">Leaves</tissue>
    </source>
</reference>
<accession>A0AAV9BTN0</accession>
<dbReference type="Gene3D" id="3.40.50.1110">
    <property type="entry name" value="SGNH hydrolase"/>
    <property type="match status" value="2"/>
</dbReference>